<name>A0A521EYM2_9BACT</name>
<organism evidence="2 3">
    <name type="scientific">Gracilimonas mengyeensis</name>
    <dbReference type="NCBI Taxonomy" id="1302730"/>
    <lineage>
        <taxon>Bacteria</taxon>
        <taxon>Pseudomonadati</taxon>
        <taxon>Balneolota</taxon>
        <taxon>Balneolia</taxon>
        <taxon>Balneolales</taxon>
        <taxon>Balneolaceae</taxon>
        <taxon>Gracilimonas</taxon>
    </lineage>
</organism>
<dbReference type="OrthoDB" id="9838988at2"/>
<keyword evidence="3" id="KW-1185">Reference proteome</keyword>
<keyword evidence="1" id="KW-0732">Signal</keyword>
<evidence type="ECO:0000313" key="2">
    <source>
        <dbReference type="EMBL" id="SMO89034.1"/>
    </source>
</evidence>
<dbReference type="EMBL" id="FXTP01000014">
    <property type="protein sequence ID" value="SMO89034.1"/>
    <property type="molecule type" value="Genomic_DNA"/>
</dbReference>
<evidence type="ECO:0000313" key="3">
    <source>
        <dbReference type="Proteomes" id="UP000317557"/>
    </source>
</evidence>
<gene>
    <name evidence="2" type="ORF">SAMN06265219_11448</name>
</gene>
<dbReference type="AlphaFoldDB" id="A0A521EYM2"/>
<sequence length="290" mass="32453">MRKHLHKLSLVLAAVGVLLISTSCKDGNNEPELPTIELEAETMQAKAGDPISVDVNYTTPEGFEKLVIEKKIDGSVQSTETLTDVGSGSYTFDYEILVEDSDGILSFTFTVYDQVEATASKDLVIEVELTKQQLMTRYDWLLSEEIRQKTGENDISDAYTDDVYRFHADGSYDKSIGEKQDDFGDAWYNYCYWNLDGQDVLIMTRTGAFGEDVRDTLYVQSITADELQADVTYYGLDQFNTGEEDVPYEAEEEYTKIFVSQPKGPNFDPYGPGSEDDAGPAGMCIEVSFE</sequence>
<dbReference type="PROSITE" id="PS51257">
    <property type="entry name" value="PROKAR_LIPOPROTEIN"/>
    <property type="match status" value="1"/>
</dbReference>
<dbReference type="RefSeq" id="WP_142455506.1">
    <property type="nucleotide sequence ID" value="NZ_FXTP01000014.1"/>
</dbReference>
<feature type="signal peptide" evidence="1">
    <location>
        <begin position="1"/>
        <end position="26"/>
    </location>
</feature>
<accession>A0A521EYM2</accession>
<evidence type="ECO:0008006" key="4">
    <source>
        <dbReference type="Google" id="ProtNLM"/>
    </source>
</evidence>
<proteinExistence type="predicted"/>
<protein>
    <recommendedName>
        <fullName evidence="4">DUF4595 domain-containing protein</fullName>
    </recommendedName>
</protein>
<reference evidence="2 3" key="1">
    <citation type="submission" date="2017-05" db="EMBL/GenBank/DDBJ databases">
        <authorList>
            <person name="Varghese N."/>
            <person name="Submissions S."/>
        </authorList>
    </citation>
    <scope>NUCLEOTIDE SEQUENCE [LARGE SCALE GENOMIC DNA]</scope>
    <source>
        <strain evidence="2 3">DSM 21985</strain>
    </source>
</reference>
<dbReference type="Proteomes" id="UP000317557">
    <property type="component" value="Unassembled WGS sequence"/>
</dbReference>
<evidence type="ECO:0000256" key="1">
    <source>
        <dbReference type="SAM" id="SignalP"/>
    </source>
</evidence>
<feature type="chain" id="PRO_5021697565" description="DUF4595 domain-containing protein" evidence="1">
    <location>
        <begin position="27"/>
        <end position="290"/>
    </location>
</feature>